<evidence type="ECO:0000256" key="2">
    <source>
        <dbReference type="ARBA" id="ARBA00007098"/>
    </source>
</evidence>
<name>A0A1C6YDU1_PLACE</name>
<evidence type="ECO:0000256" key="9">
    <source>
        <dbReference type="SAM" id="SignalP"/>
    </source>
</evidence>
<dbReference type="SUPFAM" id="SSF82910">
    <property type="entry name" value="Apical membrane antigen 1"/>
    <property type="match status" value="1"/>
</dbReference>
<dbReference type="SMART" id="SM00815">
    <property type="entry name" value="AMA-1"/>
    <property type="match status" value="1"/>
</dbReference>
<comment type="similarity">
    <text evidence="2">Belongs to the apicomplexan parasites AMA1 family.</text>
</comment>
<evidence type="ECO:0000256" key="4">
    <source>
        <dbReference type="ARBA" id="ARBA00022729"/>
    </source>
</evidence>
<dbReference type="Proteomes" id="UP000507536">
    <property type="component" value="Chromosome 9"/>
</dbReference>
<evidence type="ECO:0000256" key="6">
    <source>
        <dbReference type="ARBA" id="ARBA00023136"/>
    </source>
</evidence>
<keyword evidence="7" id="KW-0325">Glycoprotein</keyword>
<evidence type="ECO:0000256" key="1">
    <source>
        <dbReference type="ARBA" id="ARBA00004479"/>
    </source>
</evidence>
<evidence type="ECO:0000313" key="11">
    <source>
        <dbReference type="Proteomes" id="UP000507536"/>
    </source>
</evidence>
<feature type="signal peptide" evidence="9">
    <location>
        <begin position="1"/>
        <end position="21"/>
    </location>
</feature>
<keyword evidence="6 8" id="KW-0472">Membrane</keyword>
<sequence length="558" mass="63997">MKEIYYIVILCSLYLINLGNCSEGTDNIISENGDVKFDLIPKENTERSHKLINPWEKFMEKYDIEKVHGSGIRVDLGEDARVENQDYRIPSGKCPVMGKGITIQKSTKSFLDPVATGDQKVREGGLAFPKADVNISPVLIQNLREMYKEHPEIIALNDMSLCAKHASFFVPGNNANSAYRHPAVYDKHNKTCYILYVAAQENMGPRYCSNEENNENQPFCFTPEKKDEYKNLSYLTKNLREDWETSCPNKSIQNAKFGVWVDGYCSEYQKKEVHDSKSLSECNRIVFDESASDQPKQYEKHLEDTTKFRRGIVDRNGKLIGEALLPIGSYRADQVKSKGKGYNWANYDKKEKKCYIFNKKPTCLINDKNFVATTALSSLEEAPQESFPCDIYKKKIAEEIKVMNVNRNNNGNDTIKFPRIFISDDKESLKCPCEPTQLTQSSCNFFVCNCVEKRQFISENNEVEIKDEFKSEYESPINQRMLIIIILIATGAILASLLIFYFFKSNKPGDDYDKMGQADTYGKAQSRKDEMLDPEVSFWGEDKRASHTTPVLMEKPYY</sequence>
<organism evidence="10 11">
    <name type="scientific">Plasmodium chabaudi adami</name>
    <dbReference type="NCBI Taxonomy" id="5826"/>
    <lineage>
        <taxon>Eukaryota</taxon>
        <taxon>Sar</taxon>
        <taxon>Alveolata</taxon>
        <taxon>Apicomplexa</taxon>
        <taxon>Aconoidasida</taxon>
        <taxon>Haemosporida</taxon>
        <taxon>Plasmodiidae</taxon>
        <taxon>Plasmodium</taxon>
        <taxon>Plasmodium (Vinckeia)</taxon>
    </lineage>
</organism>
<dbReference type="Pfam" id="PF02430">
    <property type="entry name" value="AMA-1"/>
    <property type="match status" value="1"/>
</dbReference>
<feature type="chain" id="PRO_5008751363" evidence="9">
    <location>
        <begin position="22"/>
        <end position="558"/>
    </location>
</feature>
<reference evidence="10 11" key="1">
    <citation type="submission" date="2016-08" db="EMBL/GenBank/DDBJ databases">
        <authorList>
            <consortium name="Pathogen Informatics"/>
        </authorList>
    </citation>
    <scope>NUCLEOTIDE SEQUENCE [LARGE SCALE GENOMIC DNA]</scope>
    <source>
        <strain evidence="10 11">DS</strain>
    </source>
</reference>
<keyword evidence="4 9" id="KW-0732">Signal</keyword>
<gene>
    <name evidence="10" type="primary">AMA1</name>
    <name evidence="10" type="ORF">PCHDS_000214400</name>
</gene>
<protein>
    <submittedName>
        <fullName evidence="10">Apical membrane antigen 1, putative</fullName>
    </submittedName>
</protein>
<evidence type="ECO:0000313" key="10">
    <source>
        <dbReference type="EMBL" id="SCM21344.1"/>
    </source>
</evidence>
<dbReference type="GO" id="GO:0016020">
    <property type="term" value="C:membrane"/>
    <property type="evidence" value="ECO:0007669"/>
    <property type="project" value="UniProtKB-SubCell"/>
</dbReference>
<evidence type="ECO:0000256" key="8">
    <source>
        <dbReference type="SAM" id="Phobius"/>
    </source>
</evidence>
<keyword evidence="5 8" id="KW-1133">Transmembrane helix</keyword>
<proteinExistence type="inferred from homology"/>
<dbReference type="Gene3D" id="3.50.4.10">
    <property type="entry name" value="Hepatocyte Growth Factor"/>
    <property type="match status" value="2"/>
</dbReference>
<evidence type="ECO:0000256" key="7">
    <source>
        <dbReference type="ARBA" id="ARBA00023180"/>
    </source>
</evidence>
<dbReference type="Gene3D" id="4.10.1010.10">
    <property type="entry name" value="Apical membrane antigen 1"/>
    <property type="match status" value="1"/>
</dbReference>
<feature type="transmembrane region" description="Helical" evidence="8">
    <location>
        <begin position="481"/>
        <end position="503"/>
    </location>
</feature>
<dbReference type="InterPro" id="IPR003298">
    <property type="entry name" value="Apmem_Ag1"/>
</dbReference>
<dbReference type="AlphaFoldDB" id="A0A1C6YDU1"/>
<keyword evidence="3 8" id="KW-0812">Transmembrane</keyword>
<dbReference type="EMBL" id="LT608189">
    <property type="protein sequence ID" value="SCM21344.1"/>
    <property type="molecule type" value="Genomic_DNA"/>
</dbReference>
<evidence type="ECO:0000256" key="3">
    <source>
        <dbReference type="ARBA" id="ARBA00022692"/>
    </source>
</evidence>
<dbReference type="InterPro" id="IPR024056">
    <property type="entry name" value="Apmem_Ag1_dom_sf"/>
</dbReference>
<evidence type="ECO:0000256" key="5">
    <source>
        <dbReference type="ARBA" id="ARBA00022989"/>
    </source>
</evidence>
<comment type="subcellular location">
    <subcellularLocation>
        <location evidence="1">Membrane</location>
        <topology evidence="1">Single-pass type I membrane protein</topology>
    </subcellularLocation>
</comment>
<dbReference type="PRINTS" id="PR01361">
    <property type="entry name" value="MEROZOITESA"/>
</dbReference>
<accession>A0A1C6YDU1</accession>